<comment type="caution">
    <text evidence="1">The sequence shown here is derived from an EMBL/GenBank/DDBJ whole genome shotgun (WGS) entry which is preliminary data.</text>
</comment>
<protein>
    <recommendedName>
        <fullName evidence="3">DUF2268 domain-containing protein</fullName>
    </recommendedName>
</protein>
<evidence type="ECO:0000313" key="1">
    <source>
        <dbReference type="EMBL" id="MBR0667986.1"/>
    </source>
</evidence>
<gene>
    <name evidence="1" type="ORF">GXW71_26765</name>
</gene>
<evidence type="ECO:0008006" key="3">
    <source>
        <dbReference type="Google" id="ProtNLM"/>
    </source>
</evidence>
<keyword evidence="2" id="KW-1185">Reference proteome</keyword>
<evidence type="ECO:0000313" key="2">
    <source>
        <dbReference type="Proteomes" id="UP001196870"/>
    </source>
</evidence>
<name>A0ABS5F5Z2_9PROT</name>
<dbReference type="RefSeq" id="WP_211855761.1">
    <property type="nucleotide sequence ID" value="NZ_JAAGBB010000045.1"/>
</dbReference>
<dbReference type="Proteomes" id="UP001196870">
    <property type="component" value="Unassembled WGS sequence"/>
</dbReference>
<dbReference type="EMBL" id="JAAGBB010000045">
    <property type="protein sequence ID" value="MBR0667986.1"/>
    <property type="molecule type" value="Genomic_DNA"/>
</dbReference>
<accession>A0ABS5F5Z2</accession>
<reference evidence="2" key="1">
    <citation type="journal article" date="2021" name="Syst. Appl. Microbiol.">
        <title>Roseomonas hellenica sp. nov., isolated from roots of wild-growing Alkanna tinctoria.</title>
        <authorList>
            <person name="Rat A."/>
            <person name="Naranjo H.D."/>
            <person name="Lebbe L."/>
            <person name="Cnockaert M."/>
            <person name="Krigas N."/>
            <person name="Grigoriadou K."/>
            <person name="Maloupa E."/>
            <person name="Willems A."/>
        </authorList>
    </citation>
    <scope>NUCLEOTIDE SEQUENCE [LARGE SCALE GENOMIC DNA]</scope>
    <source>
        <strain evidence="2">LMG 31523</strain>
    </source>
</reference>
<proteinExistence type="predicted"/>
<sequence>MPAFWAVHDRAAGGTVEERGRAIVEGFFTPEIEAYRGAGIGRVDFVRWLQVFDPMAAAVRRLSAQFPALWQAHAARFRRALPDAVDDAPVTILPSFYYFDARVRMWRDRIVLFVGLDGVVRLHGADADLGILLDHESFHLYHHQVNPTLLLPAGDPLWLGIWKEGLAVHASAVLNPDATRLRVLLGDAALAAIGPEVIARVAAELPPVLGATANATRARYLAYDYRGDIPARSGYVLGWVIAQRAAAQGRDLAALARLPATEAEALTRREILALAR</sequence>
<organism evidence="1 2">
    <name type="scientific">Plastoroseomonas hellenica</name>
    <dbReference type="NCBI Taxonomy" id="2687306"/>
    <lineage>
        <taxon>Bacteria</taxon>
        <taxon>Pseudomonadati</taxon>
        <taxon>Pseudomonadota</taxon>
        <taxon>Alphaproteobacteria</taxon>
        <taxon>Acetobacterales</taxon>
        <taxon>Acetobacteraceae</taxon>
        <taxon>Plastoroseomonas</taxon>
    </lineage>
</organism>